<gene>
    <name evidence="2" type="ORF">BD410DRAFT_727238</name>
</gene>
<evidence type="ECO:0000313" key="3">
    <source>
        <dbReference type="Proteomes" id="UP000294933"/>
    </source>
</evidence>
<name>A0A4Y7PXU9_9AGAM</name>
<protein>
    <recommendedName>
        <fullName evidence="1">Helitron helicase-like domain-containing protein</fullName>
    </recommendedName>
</protein>
<organism evidence="2 3">
    <name type="scientific">Rickenella mellea</name>
    <dbReference type="NCBI Taxonomy" id="50990"/>
    <lineage>
        <taxon>Eukaryota</taxon>
        <taxon>Fungi</taxon>
        <taxon>Dikarya</taxon>
        <taxon>Basidiomycota</taxon>
        <taxon>Agaricomycotina</taxon>
        <taxon>Agaricomycetes</taxon>
        <taxon>Hymenochaetales</taxon>
        <taxon>Rickenellaceae</taxon>
        <taxon>Rickenella</taxon>
    </lineage>
</organism>
<dbReference type="VEuPathDB" id="FungiDB:BD410DRAFT_727238"/>
<feature type="domain" description="Helitron helicase-like" evidence="1">
    <location>
        <begin position="45"/>
        <end position="111"/>
    </location>
</feature>
<proteinExistence type="predicted"/>
<dbReference type="STRING" id="50990.A0A4Y7PXU9"/>
<reference evidence="2 3" key="1">
    <citation type="submission" date="2018-06" db="EMBL/GenBank/DDBJ databases">
        <title>A transcriptomic atlas of mushroom development highlights an independent origin of complex multicellularity.</title>
        <authorList>
            <consortium name="DOE Joint Genome Institute"/>
            <person name="Krizsan K."/>
            <person name="Almasi E."/>
            <person name="Merenyi Z."/>
            <person name="Sahu N."/>
            <person name="Viragh M."/>
            <person name="Koszo T."/>
            <person name="Mondo S."/>
            <person name="Kiss B."/>
            <person name="Balint B."/>
            <person name="Kues U."/>
            <person name="Barry K."/>
            <person name="Hegedus J.C."/>
            <person name="Henrissat B."/>
            <person name="Johnson J."/>
            <person name="Lipzen A."/>
            <person name="Ohm R."/>
            <person name="Nagy I."/>
            <person name="Pangilinan J."/>
            <person name="Yan J."/>
            <person name="Xiong Y."/>
            <person name="Grigoriev I.V."/>
            <person name="Hibbett D.S."/>
            <person name="Nagy L.G."/>
        </authorList>
    </citation>
    <scope>NUCLEOTIDE SEQUENCE [LARGE SCALE GENOMIC DNA]</scope>
    <source>
        <strain evidence="2 3">SZMC22713</strain>
    </source>
</reference>
<dbReference type="AlphaFoldDB" id="A0A4Y7PXU9"/>
<sequence length="112" mass="12532">MLQRRDVSWNAKLKVDRPNFEHVAAKLVSVSDKAIHVVSERLARGDSISADTDEERRVLDLMRQVSVVASKVQGTSASRMAMRSEIRGMMMDVGLPSFYITINPADVYNPIV</sequence>
<dbReference type="OrthoDB" id="432234at2759"/>
<dbReference type="InterPro" id="IPR025476">
    <property type="entry name" value="Helitron_helicase-like"/>
</dbReference>
<dbReference type="Proteomes" id="UP000294933">
    <property type="component" value="Unassembled WGS sequence"/>
</dbReference>
<evidence type="ECO:0000259" key="1">
    <source>
        <dbReference type="Pfam" id="PF14214"/>
    </source>
</evidence>
<accession>A0A4Y7PXU9</accession>
<evidence type="ECO:0000313" key="2">
    <source>
        <dbReference type="EMBL" id="TDL19360.1"/>
    </source>
</evidence>
<dbReference type="EMBL" id="ML170197">
    <property type="protein sequence ID" value="TDL19360.1"/>
    <property type="molecule type" value="Genomic_DNA"/>
</dbReference>
<feature type="non-terminal residue" evidence="2">
    <location>
        <position position="112"/>
    </location>
</feature>
<dbReference type="Pfam" id="PF14214">
    <property type="entry name" value="Helitron_like_N"/>
    <property type="match status" value="1"/>
</dbReference>
<keyword evidence="3" id="KW-1185">Reference proteome</keyword>